<keyword evidence="4 5" id="KW-0472">Membrane</keyword>
<protein>
    <recommendedName>
        <fullName evidence="6">EamA domain-containing protein</fullName>
    </recommendedName>
</protein>
<accession>A3LTN0</accession>
<evidence type="ECO:0000256" key="3">
    <source>
        <dbReference type="ARBA" id="ARBA00022989"/>
    </source>
</evidence>
<feature type="transmembrane region" description="Helical" evidence="5">
    <location>
        <begin position="322"/>
        <end position="346"/>
    </location>
</feature>
<proteinExistence type="predicted"/>
<organism evidence="7 8">
    <name type="scientific">Scheffersomyces stipitis (strain ATCC 58785 / CBS 6054 / NBRC 10063 / NRRL Y-11545)</name>
    <name type="common">Yeast</name>
    <name type="synonym">Pichia stipitis</name>
    <dbReference type="NCBI Taxonomy" id="322104"/>
    <lineage>
        <taxon>Eukaryota</taxon>
        <taxon>Fungi</taxon>
        <taxon>Dikarya</taxon>
        <taxon>Ascomycota</taxon>
        <taxon>Saccharomycotina</taxon>
        <taxon>Pichiomycetes</taxon>
        <taxon>Debaryomycetaceae</taxon>
        <taxon>Scheffersomyces</taxon>
    </lineage>
</organism>
<dbReference type="Proteomes" id="UP000002258">
    <property type="component" value="Chromosome 4"/>
</dbReference>
<feature type="transmembrane region" description="Helical" evidence="5">
    <location>
        <begin position="353"/>
        <end position="373"/>
    </location>
</feature>
<feature type="domain" description="EamA" evidence="6">
    <location>
        <begin position="165"/>
        <end position="230"/>
    </location>
</feature>
<dbReference type="InParanoid" id="A3LTN0"/>
<dbReference type="OMA" id="MKVKCGT"/>
<dbReference type="InterPro" id="IPR037185">
    <property type="entry name" value="EmrE-like"/>
</dbReference>
<dbReference type="PANTHER" id="PTHR23051:SF0">
    <property type="entry name" value="SOLUTE CARRIER FAMILY 35 MEMBER F5"/>
    <property type="match status" value="1"/>
</dbReference>
<dbReference type="EMBL" id="CP000498">
    <property type="protein sequence ID" value="ABN66442.2"/>
    <property type="molecule type" value="Genomic_DNA"/>
</dbReference>
<feature type="transmembrane region" description="Helical" evidence="5">
    <location>
        <begin position="213"/>
        <end position="231"/>
    </location>
</feature>
<dbReference type="HOGENOM" id="CLU_026578_1_1_1"/>
<keyword evidence="3 5" id="KW-1133">Transmembrane helix</keyword>
<dbReference type="OrthoDB" id="1436450at2759"/>
<feature type="transmembrane region" description="Helical" evidence="5">
    <location>
        <begin position="251"/>
        <end position="269"/>
    </location>
</feature>
<sequence length="406" mass="44806">MTSPRLHHKSPLSRSSLHYQDATFTSDPVEVIDIINKQEIRNFRLGIFFIFIAISTWVIGLELVNSVLKGDEYRKPWMFAVITGSCFTLNLVPDGMQFLIKILKSVKQSPETASSTEETSPLISSSSAAYNEASRSLEKLMKDEMEKNATVELTAREVAQLSLEMAVIYFLYNIFVMQALQFTSASNQTVLGSTTSIFTLFIGAYLQIDKFTIKKTVCVCVSCLGVFLVNYSESSKESDGGNKFVPKNPRLGNTFAICGALMYAFYLLVMKVKCGTGNKSTNERKLFGYVGVMTFLLGIPLLFAVDYLGIEKFEPVPPSKSILFAVIINGVFSVISDYVTILAMLLTSPLVTSLSLTSALPITICVDYIILLIHNNGEKAPSKGFSYFLGISSILLSVILININIT</sequence>
<reference evidence="7 8" key="1">
    <citation type="journal article" date="2007" name="Nat. Biotechnol.">
        <title>Genome sequence of the lignocellulose-bioconverting and xylose-fermenting yeast Pichia stipitis.</title>
        <authorList>
            <person name="Jeffries T.W."/>
            <person name="Grigoriev I.V."/>
            <person name="Grimwood J."/>
            <person name="Laplaza J.M."/>
            <person name="Aerts A."/>
            <person name="Salamov A."/>
            <person name="Schmutz J."/>
            <person name="Lindquist E."/>
            <person name="Dehal P."/>
            <person name="Shapiro H."/>
            <person name="Jin Y.S."/>
            <person name="Passoth V."/>
            <person name="Richardson P.M."/>
        </authorList>
    </citation>
    <scope>NUCLEOTIDE SEQUENCE [LARGE SCALE GENOMIC DNA]</scope>
    <source>
        <strain evidence="8">ATCC 58785 / CBS 6054 / NBRC 10063 / NRRL Y-11545</strain>
    </source>
</reference>
<dbReference type="GO" id="GO:0000329">
    <property type="term" value="C:fungal-type vacuole membrane"/>
    <property type="evidence" value="ECO:0007669"/>
    <property type="project" value="TreeGrafter"/>
</dbReference>
<dbReference type="PANTHER" id="PTHR23051">
    <property type="entry name" value="SOLUTE CARRIER FAMILY 35, MEMBER F5"/>
    <property type="match status" value="1"/>
</dbReference>
<evidence type="ECO:0000256" key="1">
    <source>
        <dbReference type="ARBA" id="ARBA00004141"/>
    </source>
</evidence>
<evidence type="ECO:0000256" key="5">
    <source>
        <dbReference type="SAM" id="Phobius"/>
    </source>
</evidence>
<evidence type="ECO:0000256" key="4">
    <source>
        <dbReference type="ARBA" id="ARBA00023136"/>
    </source>
</evidence>
<feature type="transmembrane region" description="Helical" evidence="5">
    <location>
        <begin position="189"/>
        <end position="206"/>
    </location>
</feature>
<feature type="transmembrane region" description="Helical" evidence="5">
    <location>
        <begin position="45"/>
        <end position="65"/>
    </location>
</feature>
<dbReference type="KEGG" id="pic:PICST_45501"/>
<evidence type="ECO:0000259" key="6">
    <source>
        <dbReference type="Pfam" id="PF00892"/>
    </source>
</evidence>
<keyword evidence="2 5" id="KW-0812">Transmembrane</keyword>
<evidence type="ECO:0000313" key="7">
    <source>
        <dbReference type="EMBL" id="ABN66442.2"/>
    </source>
</evidence>
<dbReference type="AlphaFoldDB" id="A3LTN0"/>
<keyword evidence="8" id="KW-1185">Reference proteome</keyword>
<gene>
    <name evidence="7" type="ORF">PICST_45501</name>
</gene>
<evidence type="ECO:0000256" key="2">
    <source>
        <dbReference type="ARBA" id="ARBA00022692"/>
    </source>
</evidence>
<name>A3LTN0_PICST</name>
<dbReference type="Pfam" id="PF00892">
    <property type="entry name" value="EamA"/>
    <property type="match status" value="1"/>
</dbReference>
<dbReference type="SUPFAM" id="SSF103481">
    <property type="entry name" value="Multidrug resistance efflux transporter EmrE"/>
    <property type="match status" value="1"/>
</dbReference>
<dbReference type="eggNOG" id="KOG2765">
    <property type="taxonomic scope" value="Eukaryota"/>
</dbReference>
<dbReference type="GeneID" id="4838417"/>
<dbReference type="RefSeq" id="XP_001384471.2">
    <property type="nucleotide sequence ID" value="XM_001384434.1"/>
</dbReference>
<feature type="transmembrane region" description="Helical" evidence="5">
    <location>
        <begin position="385"/>
        <end position="405"/>
    </location>
</feature>
<feature type="transmembrane region" description="Helical" evidence="5">
    <location>
        <begin position="289"/>
        <end position="310"/>
    </location>
</feature>
<feature type="transmembrane region" description="Helical" evidence="5">
    <location>
        <begin position="77"/>
        <end position="100"/>
    </location>
</feature>
<dbReference type="InterPro" id="IPR000620">
    <property type="entry name" value="EamA_dom"/>
</dbReference>
<feature type="transmembrane region" description="Helical" evidence="5">
    <location>
        <begin position="166"/>
        <end position="183"/>
    </location>
</feature>
<feature type="non-terminal residue" evidence="7">
    <location>
        <position position="406"/>
    </location>
</feature>
<evidence type="ECO:0000313" key="8">
    <source>
        <dbReference type="Proteomes" id="UP000002258"/>
    </source>
</evidence>
<comment type="subcellular location">
    <subcellularLocation>
        <location evidence="1">Membrane</location>
        <topology evidence="1">Multi-pass membrane protein</topology>
    </subcellularLocation>
</comment>